<organism evidence="1 2">
    <name type="scientific">Acinetobacter calcoaceticus</name>
    <dbReference type="NCBI Taxonomy" id="471"/>
    <lineage>
        <taxon>Bacteria</taxon>
        <taxon>Pseudomonadati</taxon>
        <taxon>Pseudomonadota</taxon>
        <taxon>Gammaproteobacteria</taxon>
        <taxon>Moraxellales</taxon>
        <taxon>Moraxellaceae</taxon>
        <taxon>Acinetobacter</taxon>
        <taxon>Acinetobacter calcoaceticus/baumannii complex</taxon>
    </lineage>
</organism>
<gene>
    <name evidence="1" type="ORF">J2771_000307</name>
</gene>
<sequence>MVLLSGIYDLEPIQKTHLNHALNLTKEDILKYSPIHHKERIDIPCTILCGELELEELKWQSQNYFESKKDQEQRLVSFTLIPHINHYTILEYYFRHILS</sequence>
<protein>
    <submittedName>
        <fullName evidence="1">Uncharacterized protein</fullName>
    </submittedName>
</protein>
<dbReference type="Proteomes" id="UP001240164">
    <property type="component" value="Unassembled WGS sequence"/>
</dbReference>
<dbReference type="SUPFAM" id="SSF53474">
    <property type="entry name" value="alpha/beta-Hydrolases"/>
    <property type="match status" value="1"/>
</dbReference>
<reference evidence="1 2" key="1">
    <citation type="submission" date="2023-07" db="EMBL/GenBank/DDBJ databases">
        <title>Sorghum-associated microbial communities from plants grown in Nebraska, USA.</title>
        <authorList>
            <person name="Schachtman D."/>
        </authorList>
    </citation>
    <scope>NUCLEOTIDE SEQUENCE [LARGE SCALE GENOMIC DNA]</scope>
    <source>
        <strain evidence="1 2">CC146</strain>
    </source>
</reference>
<comment type="caution">
    <text evidence="1">The sequence shown here is derived from an EMBL/GenBank/DDBJ whole genome shotgun (WGS) entry which is preliminary data.</text>
</comment>
<dbReference type="EMBL" id="JAUSQP010000001">
    <property type="protein sequence ID" value="MDP9802053.1"/>
    <property type="molecule type" value="Genomic_DNA"/>
</dbReference>
<evidence type="ECO:0000313" key="1">
    <source>
        <dbReference type="EMBL" id="MDP9802053.1"/>
    </source>
</evidence>
<dbReference type="InterPro" id="IPR029058">
    <property type="entry name" value="AB_hydrolase_fold"/>
</dbReference>
<evidence type="ECO:0000313" key="2">
    <source>
        <dbReference type="Proteomes" id="UP001240164"/>
    </source>
</evidence>
<name>A0ABD5AHI5_ACICA</name>
<accession>A0ABD5AHI5</accession>
<dbReference type="AlphaFoldDB" id="A0ABD5AHI5"/>
<proteinExistence type="predicted"/>
<dbReference type="Gene3D" id="3.40.50.1820">
    <property type="entry name" value="alpha/beta hydrolase"/>
    <property type="match status" value="1"/>
</dbReference>